<evidence type="ECO:0000256" key="8">
    <source>
        <dbReference type="ARBA" id="ARBA00022490"/>
    </source>
</evidence>
<dbReference type="GO" id="GO:0008360">
    <property type="term" value="P:regulation of cell shape"/>
    <property type="evidence" value="ECO:0007669"/>
    <property type="project" value="UniProtKB-KW"/>
</dbReference>
<comment type="catalytic activity">
    <reaction evidence="19 20">
        <text>UDP-N-acetyl-alpha-D-muramate + NADP(+) = UDP-N-acetyl-3-O-(1-carboxyvinyl)-alpha-D-glucosamine + NADPH + H(+)</text>
        <dbReference type="Rhea" id="RHEA:12248"/>
        <dbReference type="ChEBI" id="CHEBI:15378"/>
        <dbReference type="ChEBI" id="CHEBI:57783"/>
        <dbReference type="ChEBI" id="CHEBI:58349"/>
        <dbReference type="ChEBI" id="CHEBI:68483"/>
        <dbReference type="ChEBI" id="CHEBI:70757"/>
        <dbReference type="EC" id="1.3.1.98"/>
    </reaction>
</comment>
<dbReference type="InterPro" id="IPR016167">
    <property type="entry name" value="FAD-bd_PCMH_sub1"/>
</dbReference>
<organism evidence="22 23">
    <name type="scientific">Vibrio palustris</name>
    <dbReference type="NCBI Taxonomy" id="1918946"/>
    <lineage>
        <taxon>Bacteria</taxon>
        <taxon>Pseudomonadati</taxon>
        <taxon>Pseudomonadota</taxon>
        <taxon>Gammaproteobacteria</taxon>
        <taxon>Vibrionales</taxon>
        <taxon>Vibrionaceae</taxon>
        <taxon>Vibrio</taxon>
    </lineage>
</organism>
<comment type="pathway">
    <text evidence="4 20">Cell wall biogenesis; peptidoglycan biosynthesis.</text>
</comment>
<dbReference type="GO" id="GO:0051301">
    <property type="term" value="P:cell division"/>
    <property type="evidence" value="ECO:0007669"/>
    <property type="project" value="UniProtKB-KW"/>
</dbReference>
<keyword evidence="16 20" id="KW-0131">Cell cycle</keyword>
<evidence type="ECO:0000256" key="2">
    <source>
        <dbReference type="ARBA" id="ARBA00003921"/>
    </source>
</evidence>
<dbReference type="Gene3D" id="3.30.465.10">
    <property type="match status" value="1"/>
</dbReference>
<keyword evidence="13 20" id="KW-0133">Cell shape</keyword>
<evidence type="ECO:0000256" key="17">
    <source>
        <dbReference type="ARBA" id="ARBA00023316"/>
    </source>
</evidence>
<dbReference type="HAMAP" id="MF_00037">
    <property type="entry name" value="MurB"/>
    <property type="match status" value="1"/>
</dbReference>
<proteinExistence type="inferred from homology"/>
<feature type="domain" description="FAD-binding PCMH-type" evidence="21">
    <location>
        <begin position="17"/>
        <end position="183"/>
    </location>
</feature>
<dbReference type="GO" id="GO:0005829">
    <property type="term" value="C:cytosol"/>
    <property type="evidence" value="ECO:0007669"/>
    <property type="project" value="TreeGrafter"/>
</dbReference>
<dbReference type="GO" id="GO:0071949">
    <property type="term" value="F:FAD binding"/>
    <property type="evidence" value="ECO:0007669"/>
    <property type="project" value="InterPro"/>
</dbReference>
<dbReference type="GO" id="GO:0008762">
    <property type="term" value="F:UDP-N-acetylmuramate dehydrogenase activity"/>
    <property type="evidence" value="ECO:0007669"/>
    <property type="project" value="UniProtKB-UniRule"/>
</dbReference>
<accession>A0A1R4B3M8</accession>
<dbReference type="GO" id="GO:0071555">
    <property type="term" value="P:cell wall organization"/>
    <property type="evidence" value="ECO:0007669"/>
    <property type="project" value="UniProtKB-KW"/>
</dbReference>
<evidence type="ECO:0000256" key="9">
    <source>
        <dbReference type="ARBA" id="ARBA00022618"/>
    </source>
</evidence>
<evidence type="ECO:0000256" key="4">
    <source>
        <dbReference type="ARBA" id="ARBA00004752"/>
    </source>
</evidence>
<name>A0A1R4B3M8_9VIBR</name>
<dbReference type="EC" id="1.3.1.98" evidence="6 20"/>
<dbReference type="InterPro" id="IPR016166">
    <property type="entry name" value="FAD-bd_PCMH"/>
</dbReference>
<dbReference type="UniPathway" id="UPA00219"/>
<keyword evidence="17 20" id="KW-0961">Cell wall biogenesis/degradation</keyword>
<evidence type="ECO:0000256" key="19">
    <source>
        <dbReference type="ARBA" id="ARBA00048914"/>
    </source>
</evidence>
<evidence type="ECO:0000256" key="16">
    <source>
        <dbReference type="ARBA" id="ARBA00023306"/>
    </source>
</evidence>
<comment type="subcellular location">
    <subcellularLocation>
        <location evidence="3 20">Cytoplasm</location>
    </subcellularLocation>
</comment>
<dbReference type="SUPFAM" id="SSF56194">
    <property type="entry name" value="Uridine diphospho-N-Acetylenolpyruvylglucosamine reductase, MurB, C-terminal domain"/>
    <property type="match status" value="1"/>
</dbReference>
<keyword evidence="12 20" id="KW-0521">NADP</keyword>
<feature type="active site" description="Proton donor" evidence="20">
    <location>
        <position position="212"/>
    </location>
</feature>
<evidence type="ECO:0000256" key="18">
    <source>
        <dbReference type="ARBA" id="ARBA00031026"/>
    </source>
</evidence>
<dbReference type="Pfam" id="PF02873">
    <property type="entry name" value="MurB_C"/>
    <property type="match status" value="1"/>
</dbReference>
<dbReference type="SUPFAM" id="SSF56176">
    <property type="entry name" value="FAD-binding/transporter-associated domain-like"/>
    <property type="match status" value="1"/>
</dbReference>
<keyword evidence="23" id="KW-1185">Reference proteome</keyword>
<dbReference type="GO" id="GO:0009252">
    <property type="term" value="P:peptidoglycan biosynthetic process"/>
    <property type="evidence" value="ECO:0007669"/>
    <property type="project" value="UniProtKB-UniRule"/>
</dbReference>
<dbReference type="PANTHER" id="PTHR21071:SF4">
    <property type="entry name" value="UDP-N-ACETYLENOLPYRUVOYLGLUCOSAMINE REDUCTASE"/>
    <property type="match status" value="1"/>
</dbReference>
<dbReference type="OrthoDB" id="9804753at2"/>
<gene>
    <name evidence="22" type="primary">murB_1</name>
    <name evidence="20" type="synonym">murB</name>
    <name evidence="22" type="ORF">VPAL9027_01487</name>
</gene>
<dbReference type="NCBIfam" id="TIGR00179">
    <property type="entry name" value="murB"/>
    <property type="match status" value="1"/>
</dbReference>
<dbReference type="STRING" id="1918946.VPAL9027_01487"/>
<evidence type="ECO:0000256" key="13">
    <source>
        <dbReference type="ARBA" id="ARBA00022960"/>
    </source>
</evidence>
<evidence type="ECO:0000256" key="10">
    <source>
        <dbReference type="ARBA" id="ARBA00022630"/>
    </source>
</evidence>
<protein>
    <recommendedName>
        <fullName evidence="7 20">UDP-N-acetylenolpyruvoylglucosamine reductase</fullName>
        <ecNumber evidence="6 20">1.3.1.98</ecNumber>
    </recommendedName>
    <alternativeName>
        <fullName evidence="18 20">UDP-N-acetylmuramate dehydrogenase</fullName>
    </alternativeName>
</protein>
<evidence type="ECO:0000256" key="14">
    <source>
        <dbReference type="ARBA" id="ARBA00022984"/>
    </source>
</evidence>
<dbReference type="AlphaFoldDB" id="A0A1R4B3M8"/>
<feature type="active site" evidence="20">
    <location>
        <position position="287"/>
    </location>
</feature>
<evidence type="ECO:0000256" key="20">
    <source>
        <dbReference type="HAMAP-Rule" id="MF_00037"/>
    </source>
</evidence>
<evidence type="ECO:0000259" key="21">
    <source>
        <dbReference type="PROSITE" id="PS51387"/>
    </source>
</evidence>
<keyword evidence="9 20" id="KW-0132">Cell division</keyword>
<evidence type="ECO:0000256" key="11">
    <source>
        <dbReference type="ARBA" id="ARBA00022827"/>
    </source>
</evidence>
<evidence type="ECO:0000313" key="22">
    <source>
        <dbReference type="EMBL" id="SJL83519.1"/>
    </source>
</evidence>
<comment type="function">
    <text evidence="2 20">Cell wall formation.</text>
</comment>
<dbReference type="InterPro" id="IPR011601">
    <property type="entry name" value="MurB_C"/>
</dbReference>
<evidence type="ECO:0000256" key="15">
    <source>
        <dbReference type="ARBA" id="ARBA00023002"/>
    </source>
</evidence>
<dbReference type="EMBL" id="FUFT01000003">
    <property type="protein sequence ID" value="SJL83519.1"/>
    <property type="molecule type" value="Genomic_DNA"/>
</dbReference>
<evidence type="ECO:0000313" key="23">
    <source>
        <dbReference type="Proteomes" id="UP000189475"/>
    </source>
</evidence>
<evidence type="ECO:0000256" key="12">
    <source>
        <dbReference type="ARBA" id="ARBA00022857"/>
    </source>
</evidence>
<dbReference type="PROSITE" id="PS51387">
    <property type="entry name" value="FAD_PCMH"/>
    <property type="match status" value="1"/>
</dbReference>
<dbReference type="InterPro" id="IPR003170">
    <property type="entry name" value="MurB"/>
</dbReference>
<keyword evidence="14 20" id="KW-0573">Peptidoglycan synthesis</keyword>
<comment type="cofactor">
    <cofactor evidence="1 20">
        <name>FAD</name>
        <dbReference type="ChEBI" id="CHEBI:57692"/>
    </cofactor>
</comment>
<dbReference type="PANTHER" id="PTHR21071">
    <property type="entry name" value="UDP-N-ACETYLENOLPYRUVOYLGLUCOSAMINE REDUCTASE"/>
    <property type="match status" value="1"/>
</dbReference>
<dbReference type="Pfam" id="PF01565">
    <property type="entry name" value="FAD_binding_4"/>
    <property type="match status" value="1"/>
</dbReference>
<evidence type="ECO:0000256" key="5">
    <source>
        <dbReference type="ARBA" id="ARBA00010485"/>
    </source>
</evidence>
<reference evidence="22 23" key="1">
    <citation type="submission" date="2017-02" db="EMBL/GenBank/DDBJ databases">
        <authorList>
            <person name="Peterson S.W."/>
        </authorList>
    </citation>
    <scope>NUCLEOTIDE SEQUENCE [LARGE SCALE GENOMIC DNA]</scope>
    <source>
        <strain evidence="22 23">CECT 9027</strain>
    </source>
</reference>
<keyword evidence="8 20" id="KW-0963">Cytoplasm</keyword>
<evidence type="ECO:0000256" key="3">
    <source>
        <dbReference type="ARBA" id="ARBA00004496"/>
    </source>
</evidence>
<sequence length="307" mass="34181">MNIYENVDLSLISNWKVGGKAKYLIDIENIEDYSKSLSFIKEKNIKALVIGKTSNLLFDSVDLNIALLRLGQSFFSIKKQDSNLIVGASTPCYSLARKAQQLGLSGLEHIVGIPATIGGLIYMNGGSKRKTISENIVSVTSIDNDGNIIERNREQCEFSYRKSIFQKIPDELILSVELKLSLDDSKKIRKENLQILRDRRKKFPRKQPSCGSVFISNPVNYKTVGPPGKIIEDLGLKGLKKNKAQISDIHANFIVNIGGANSNDILFLVKEINDKARLISGIELESEGLFVNKNGYLTPLHLVNIDE</sequence>
<evidence type="ECO:0000256" key="7">
    <source>
        <dbReference type="ARBA" id="ARBA00015188"/>
    </source>
</evidence>
<dbReference type="Gene3D" id="3.30.43.10">
    <property type="entry name" value="Uridine Diphospho-n-acetylenolpyruvylglucosamine Reductase, domain 2"/>
    <property type="match status" value="1"/>
</dbReference>
<keyword evidence="11 20" id="KW-0274">FAD</keyword>
<dbReference type="Gene3D" id="3.90.78.10">
    <property type="entry name" value="UDP-N-acetylenolpyruvoylglucosamine reductase, C-terminal domain"/>
    <property type="match status" value="1"/>
</dbReference>
<keyword evidence="10 20" id="KW-0285">Flavoprotein</keyword>
<evidence type="ECO:0000256" key="1">
    <source>
        <dbReference type="ARBA" id="ARBA00001974"/>
    </source>
</evidence>
<dbReference type="RefSeq" id="WP_077313806.1">
    <property type="nucleotide sequence ID" value="NZ_AP024887.1"/>
</dbReference>
<dbReference type="InterPro" id="IPR036318">
    <property type="entry name" value="FAD-bd_PCMH-like_sf"/>
</dbReference>
<keyword evidence="15 20" id="KW-0560">Oxidoreductase</keyword>
<dbReference type="InterPro" id="IPR036635">
    <property type="entry name" value="MurB_C_sf"/>
</dbReference>
<comment type="similarity">
    <text evidence="5 20">Belongs to the MurB family.</text>
</comment>
<dbReference type="Proteomes" id="UP000189475">
    <property type="component" value="Unassembled WGS sequence"/>
</dbReference>
<dbReference type="InterPro" id="IPR006094">
    <property type="entry name" value="Oxid_FAD_bind_N"/>
</dbReference>
<dbReference type="InterPro" id="IPR016169">
    <property type="entry name" value="FAD-bd_PCMH_sub2"/>
</dbReference>
<evidence type="ECO:0000256" key="6">
    <source>
        <dbReference type="ARBA" id="ARBA00012518"/>
    </source>
</evidence>
<feature type="active site" evidence="20">
    <location>
        <position position="161"/>
    </location>
</feature>